<dbReference type="PANTHER" id="PTHR47424">
    <property type="entry name" value="REGULATORY PROTEIN GAL4"/>
    <property type="match status" value="1"/>
</dbReference>
<dbReference type="Pfam" id="PF00172">
    <property type="entry name" value="Zn_clus"/>
    <property type="match status" value="1"/>
</dbReference>
<evidence type="ECO:0000313" key="9">
    <source>
        <dbReference type="Proteomes" id="UP001174694"/>
    </source>
</evidence>
<name>A0AA38S4T3_9PEZI</name>
<dbReference type="InterPro" id="IPR001138">
    <property type="entry name" value="Zn2Cys6_DnaBD"/>
</dbReference>
<dbReference type="Pfam" id="PF04082">
    <property type="entry name" value="Fungal_trans"/>
    <property type="match status" value="1"/>
</dbReference>
<dbReference type="Proteomes" id="UP001174694">
    <property type="component" value="Unassembled WGS sequence"/>
</dbReference>
<dbReference type="SMART" id="SM00906">
    <property type="entry name" value="Fungal_trans"/>
    <property type="match status" value="1"/>
</dbReference>
<evidence type="ECO:0000256" key="5">
    <source>
        <dbReference type="ARBA" id="ARBA00023242"/>
    </source>
</evidence>
<protein>
    <submittedName>
        <fullName evidence="8">Transcriptional regulatory protein</fullName>
    </submittedName>
</protein>
<dbReference type="InterPro" id="IPR007219">
    <property type="entry name" value="XnlR_reg_dom"/>
</dbReference>
<dbReference type="CDD" id="cd12148">
    <property type="entry name" value="fungal_TF_MHR"/>
    <property type="match status" value="1"/>
</dbReference>
<keyword evidence="2" id="KW-0805">Transcription regulation</keyword>
<proteinExistence type="predicted"/>
<feature type="domain" description="Zn(2)-C6 fungal-type" evidence="7">
    <location>
        <begin position="17"/>
        <end position="49"/>
    </location>
</feature>
<dbReference type="PANTHER" id="PTHR47424:SF3">
    <property type="entry name" value="REGULATORY PROTEIN GAL4"/>
    <property type="match status" value="1"/>
</dbReference>
<accession>A0AA38S4T3</accession>
<dbReference type="EMBL" id="JANBVO010000010">
    <property type="protein sequence ID" value="KAJ9149315.1"/>
    <property type="molecule type" value="Genomic_DNA"/>
</dbReference>
<keyword evidence="3" id="KW-0238">DNA-binding</keyword>
<comment type="caution">
    <text evidence="8">The sequence shown here is derived from an EMBL/GenBank/DDBJ whole genome shotgun (WGS) entry which is preliminary data.</text>
</comment>
<dbReference type="GO" id="GO:0000435">
    <property type="term" value="P:positive regulation of transcription from RNA polymerase II promoter by galactose"/>
    <property type="evidence" value="ECO:0007669"/>
    <property type="project" value="TreeGrafter"/>
</dbReference>
<dbReference type="SUPFAM" id="SSF57701">
    <property type="entry name" value="Zn2/Cys6 DNA-binding domain"/>
    <property type="match status" value="1"/>
</dbReference>
<evidence type="ECO:0000256" key="4">
    <source>
        <dbReference type="ARBA" id="ARBA00023163"/>
    </source>
</evidence>
<evidence type="ECO:0000256" key="6">
    <source>
        <dbReference type="SAM" id="MobiDB-lite"/>
    </source>
</evidence>
<dbReference type="AlphaFoldDB" id="A0AA38S4T3"/>
<keyword evidence="5" id="KW-0539">Nucleus</keyword>
<sequence>MPNDFLPRRKRQKTQLACTPCRAKKTGCDGRRPACSSCTLKGLQDQCVYQGSVRAPSTRPTLAQIHDRLERLEGRGQSGTIPVTAGASLVAENSPFAVTGTRAILNPGVSWPANVGQGTVETASRHPSESIFVVPPKENRGSPSMGTETTYGPSSNSTFLREIIVAADPPEEPSRVSHANAVPTLLGYEASRAPSPDSHAKPIMLPEPDLAEAFLQSYWNYVHPVFPILHRPSFTTQYMALLRATEEGASADVVYQATLSITLALGAQRTETVPTAQRNRLADQLYKQSCRLVSVDFLDESSICVVQLLLLRGIYLHYSAYADRCWNTIGVALRVAQGLGLNTEDSKVKGINQLKREMRRRVWYCCVTLDRLTATTFGRAALLPRKSSTPLPEAIDDEHLLEVGYGIQPATRPSRMAFFVHSMEIIGILYDIISSLYSNSEYDSRIGENLLDDSPEEVIGLAARIDNFEQRLPAFLQVRADLSAFDEELSNCFQMQANIIKSRVLWIRLLLLRPSLLAETRRNSMSSQEHDKTYKTSSNFCLGDSVRQSIHQLCLETAHTLLQEIHEKLGSLRQNSAWHVLLFTFAAASTLVAATLCPDLHVDLDQGLAKDSWKRGLQIFEYYQIQLPSATKGIQALQGFRSSVETFRERRSERFHASSLQEPADSTDYQSLDLGMTTDDPTFDELFTSDLFNETWFNNQEIDFNHFGIF</sequence>
<feature type="compositionally biased region" description="Polar residues" evidence="6">
    <location>
        <begin position="141"/>
        <end position="154"/>
    </location>
</feature>
<dbReference type="GO" id="GO:0000978">
    <property type="term" value="F:RNA polymerase II cis-regulatory region sequence-specific DNA binding"/>
    <property type="evidence" value="ECO:0007669"/>
    <property type="project" value="TreeGrafter"/>
</dbReference>
<evidence type="ECO:0000259" key="7">
    <source>
        <dbReference type="PROSITE" id="PS50048"/>
    </source>
</evidence>
<feature type="region of interest" description="Disordered" evidence="6">
    <location>
        <begin position="135"/>
        <end position="154"/>
    </location>
</feature>
<dbReference type="GO" id="GO:0000981">
    <property type="term" value="F:DNA-binding transcription factor activity, RNA polymerase II-specific"/>
    <property type="evidence" value="ECO:0007669"/>
    <property type="project" value="InterPro"/>
</dbReference>
<reference evidence="8" key="1">
    <citation type="submission" date="2022-07" db="EMBL/GenBank/DDBJ databases">
        <title>Fungi with potential for degradation of polypropylene.</title>
        <authorList>
            <person name="Gostincar C."/>
        </authorList>
    </citation>
    <scope>NUCLEOTIDE SEQUENCE</scope>
    <source>
        <strain evidence="8">EXF-13308</strain>
    </source>
</reference>
<dbReference type="InterPro" id="IPR051127">
    <property type="entry name" value="Fungal_SecMet_Regulators"/>
</dbReference>
<dbReference type="InterPro" id="IPR036864">
    <property type="entry name" value="Zn2-C6_fun-type_DNA-bd_sf"/>
</dbReference>
<evidence type="ECO:0000256" key="3">
    <source>
        <dbReference type="ARBA" id="ARBA00023125"/>
    </source>
</evidence>
<keyword evidence="1" id="KW-0479">Metal-binding</keyword>
<dbReference type="GO" id="GO:0005634">
    <property type="term" value="C:nucleus"/>
    <property type="evidence" value="ECO:0007669"/>
    <property type="project" value="TreeGrafter"/>
</dbReference>
<dbReference type="SMART" id="SM00066">
    <property type="entry name" value="GAL4"/>
    <property type="match status" value="1"/>
</dbReference>
<evidence type="ECO:0000313" key="8">
    <source>
        <dbReference type="EMBL" id="KAJ9149315.1"/>
    </source>
</evidence>
<evidence type="ECO:0000256" key="1">
    <source>
        <dbReference type="ARBA" id="ARBA00022723"/>
    </source>
</evidence>
<dbReference type="PROSITE" id="PS50048">
    <property type="entry name" value="ZN2_CY6_FUNGAL_2"/>
    <property type="match status" value="1"/>
</dbReference>
<dbReference type="CDD" id="cd00067">
    <property type="entry name" value="GAL4"/>
    <property type="match status" value="1"/>
</dbReference>
<dbReference type="GO" id="GO:0008270">
    <property type="term" value="F:zinc ion binding"/>
    <property type="evidence" value="ECO:0007669"/>
    <property type="project" value="InterPro"/>
</dbReference>
<organism evidence="8 9">
    <name type="scientific">Pleurostoma richardsiae</name>
    <dbReference type="NCBI Taxonomy" id="41990"/>
    <lineage>
        <taxon>Eukaryota</taxon>
        <taxon>Fungi</taxon>
        <taxon>Dikarya</taxon>
        <taxon>Ascomycota</taxon>
        <taxon>Pezizomycotina</taxon>
        <taxon>Sordariomycetes</taxon>
        <taxon>Sordariomycetidae</taxon>
        <taxon>Calosphaeriales</taxon>
        <taxon>Pleurostomataceae</taxon>
        <taxon>Pleurostoma</taxon>
    </lineage>
</organism>
<gene>
    <name evidence="8" type="ORF">NKR23_g4267</name>
</gene>
<dbReference type="Gene3D" id="4.10.240.10">
    <property type="entry name" value="Zn(2)-C6 fungal-type DNA-binding domain"/>
    <property type="match status" value="1"/>
</dbReference>
<dbReference type="PROSITE" id="PS00463">
    <property type="entry name" value="ZN2_CY6_FUNGAL_1"/>
    <property type="match status" value="1"/>
</dbReference>
<keyword evidence="9" id="KW-1185">Reference proteome</keyword>
<keyword evidence="4" id="KW-0804">Transcription</keyword>
<evidence type="ECO:0000256" key="2">
    <source>
        <dbReference type="ARBA" id="ARBA00023015"/>
    </source>
</evidence>
<dbReference type="GO" id="GO:0006351">
    <property type="term" value="P:DNA-templated transcription"/>
    <property type="evidence" value="ECO:0007669"/>
    <property type="project" value="InterPro"/>
</dbReference>